<protein>
    <submittedName>
        <fullName evidence="1">Uncharacterized protein</fullName>
    </submittedName>
</protein>
<dbReference type="AlphaFoldDB" id="A0AB39YQ58"/>
<dbReference type="EMBL" id="CP165735">
    <property type="protein sequence ID" value="XDV72063.1"/>
    <property type="molecule type" value="Genomic_DNA"/>
</dbReference>
<proteinExistence type="predicted"/>
<dbReference type="RefSeq" id="WP_369745847.1">
    <property type="nucleotide sequence ID" value="NZ_CP165735.1"/>
</dbReference>
<name>A0AB39YQ58_9MICC</name>
<reference evidence="1" key="1">
    <citation type="submission" date="2024-07" db="EMBL/GenBank/DDBJ databases">
        <authorList>
            <person name="Li J."/>
            <person name="Wei H."/>
            <person name="Ma J."/>
        </authorList>
    </citation>
    <scope>NUCLEOTIDE SEQUENCE</scope>
    <source>
        <strain evidence="1">AMU7</strain>
    </source>
</reference>
<organism evidence="1">
    <name type="scientific">Paenarthrobacter sp. AMU7</name>
    <dbReference type="NCBI Taxonomy" id="3162492"/>
    <lineage>
        <taxon>Bacteria</taxon>
        <taxon>Bacillati</taxon>
        <taxon>Actinomycetota</taxon>
        <taxon>Actinomycetes</taxon>
        <taxon>Micrococcales</taxon>
        <taxon>Micrococcaceae</taxon>
        <taxon>Paenarthrobacter</taxon>
    </lineage>
</organism>
<accession>A0AB39YQ58</accession>
<gene>
    <name evidence="1" type="ORF">ABQM86_02420</name>
</gene>
<evidence type="ECO:0000313" key="1">
    <source>
        <dbReference type="EMBL" id="XDV72063.1"/>
    </source>
</evidence>
<sequence length="109" mass="12600">MHNQELHYLHGLDELLADPESLTMARVAEYLATVRVATANWFGRTGRAELSAWIDRDGTGWRVWDTDERAGIMDFSTLRTESETEALGSFLRRARHHFDQNKMAVRRIP</sequence>